<dbReference type="InterPro" id="IPR050685">
    <property type="entry name" value="LDLR"/>
</dbReference>
<keyword evidence="4" id="KW-0677">Repeat</keyword>
<dbReference type="InterPro" id="IPR023415">
    <property type="entry name" value="LDLR_class-A_CS"/>
</dbReference>
<keyword evidence="12" id="KW-0449">Lipoprotein</keyword>
<dbReference type="Gene3D" id="4.10.400.10">
    <property type="entry name" value="Low-density Lipoprotein Receptor"/>
    <property type="match status" value="8"/>
</dbReference>
<dbReference type="Gene3D" id="2.10.70.10">
    <property type="entry name" value="Complement Module, domain 1"/>
    <property type="match status" value="2"/>
</dbReference>
<dbReference type="PROSITE" id="PS50068">
    <property type="entry name" value="LDLRA_2"/>
    <property type="match status" value="7"/>
</dbReference>
<dbReference type="SUPFAM" id="SSF57535">
    <property type="entry name" value="Complement control module/SCR domain"/>
    <property type="match status" value="3"/>
</dbReference>
<dbReference type="SUPFAM" id="SSF50494">
    <property type="entry name" value="Trypsin-like serine proteases"/>
    <property type="match status" value="1"/>
</dbReference>
<evidence type="ECO:0000256" key="5">
    <source>
        <dbReference type="ARBA" id="ARBA00022989"/>
    </source>
</evidence>
<dbReference type="Gene3D" id="2.40.10.10">
    <property type="entry name" value="Trypsin-like serine proteases"/>
    <property type="match status" value="1"/>
</dbReference>
<keyword evidence="6" id="KW-0472">Membrane</keyword>
<dbReference type="PROSITE" id="PS50923">
    <property type="entry name" value="SUSHI"/>
    <property type="match status" value="2"/>
</dbReference>
<feature type="disulfide bond" evidence="8">
    <location>
        <begin position="71"/>
        <end position="89"/>
    </location>
</feature>
<evidence type="ECO:0000256" key="9">
    <source>
        <dbReference type="PROSITE-ProRule" id="PRU00302"/>
    </source>
</evidence>
<feature type="chain" id="PRO_5004905964" evidence="10">
    <location>
        <begin position="24"/>
        <end position="870"/>
    </location>
</feature>
<evidence type="ECO:0000256" key="1">
    <source>
        <dbReference type="ARBA" id="ARBA00004167"/>
    </source>
</evidence>
<feature type="disulfide bond" evidence="8">
    <location>
        <begin position="296"/>
        <end position="314"/>
    </location>
</feature>
<comment type="subcellular location">
    <subcellularLocation>
        <location evidence="2">Endomembrane system</location>
    </subcellularLocation>
    <subcellularLocation>
        <location evidence="1">Membrane</location>
        <topology evidence="1">Single-pass membrane protein</topology>
    </subcellularLocation>
</comment>
<sequence length="870" mass="97329">MFKQNKYLLWALMVITQMFTALSSNNTWSCSDTESIPRSKLCDGFVDCSNGRDETALECVTEPCSEDEYRCAYGACIKAEKKCNKQIDCYDRSDETDFLCGTEEEVSKKIRGNCSDVEFQCVSGECIDEITMCDGIVDCSDSSDETVESCSHIECSDLSFRCAYGACISIEQLLDTIWDCVDGSDEVQIVQSQPVSSEEEAEKHEPEKPDIETCSIPYQNPHLITKLIKDGVEVNTTLSYYDKVLRHDFVKFECSPTFTLIGAERLECINNDWYRQWPHCERPDNLRPCRANETTCDNGDCINPAALCNGVKDCRDGSDEIPQKCLNRTCTENEYKCKYGACIPKDNRCDKKIHCADGSDETTLLCSNEDNYAKTLQGSCESEDLIQCRSKECIEYHLICDGIPDCNDGSDESVEMCAHIQCTDSSFTCAYGGCVSNYVLCNGEVDCADGSDEIAEICAPIVIENQKYEDMYNYDDNVNTNIDQYDVINEKRNFVEKAIKEKVVTVIVGPEVQTKPVVVNKQETIHTEMAQKRCTIPPNRPALRVINEAQNVTIKVGGQVNAHDIVTFSCEDTWHLVDGQTEALCMSSGEWSTTVPRCEKRCLPQWSGISTHTTCSYKNKSADCQTMHSKPETKALVKCATGYKPLTKSEELICDDDGEWSQPKFKCKPQCVTLSGDMSKKAEVLVKIFSLGYKGSKDPESFSLKNDLQYGMACIGTIISPKLVLTSALCFSTNKLNNRIAANDPILYSILPAATKKESFGQYEQPPGRHNISQIFIADKVLGDNIDTPAIAVLADYFVIIPNKIMPICLQFSGKCLNHKIIETTEAFLEGTVALKGNDCFVLAGLTKYIFMDEYQQWLETKVMLHKYIL</sequence>
<dbReference type="OrthoDB" id="9990982at2759"/>
<accession>W8B559</accession>
<feature type="signal peptide" evidence="10">
    <location>
        <begin position="1"/>
        <end position="23"/>
    </location>
</feature>
<name>W8B559_CERCA</name>
<organism evidence="12">
    <name type="scientific">Ceratitis capitata</name>
    <name type="common">Mediterranean fruit fly</name>
    <name type="synonym">Tephritis capitata</name>
    <dbReference type="NCBI Taxonomy" id="7213"/>
    <lineage>
        <taxon>Eukaryota</taxon>
        <taxon>Metazoa</taxon>
        <taxon>Ecdysozoa</taxon>
        <taxon>Arthropoda</taxon>
        <taxon>Hexapoda</taxon>
        <taxon>Insecta</taxon>
        <taxon>Pterygota</taxon>
        <taxon>Neoptera</taxon>
        <taxon>Endopterygota</taxon>
        <taxon>Diptera</taxon>
        <taxon>Brachycera</taxon>
        <taxon>Muscomorpha</taxon>
        <taxon>Tephritoidea</taxon>
        <taxon>Tephritidae</taxon>
        <taxon>Ceratitis</taxon>
        <taxon>Ceratitis</taxon>
    </lineage>
</organism>
<dbReference type="PRINTS" id="PR00261">
    <property type="entry name" value="LDLRECEPTOR"/>
</dbReference>
<evidence type="ECO:0000256" key="2">
    <source>
        <dbReference type="ARBA" id="ARBA00004308"/>
    </source>
</evidence>
<feature type="disulfide bond" evidence="8">
    <location>
        <begin position="422"/>
        <end position="434"/>
    </location>
</feature>
<feature type="disulfide bond" evidence="8">
    <location>
        <begin position="337"/>
        <end position="355"/>
    </location>
</feature>
<dbReference type="PROSITE" id="PS01209">
    <property type="entry name" value="LDLRA_1"/>
    <property type="match status" value="4"/>
</dbReference>
<gene>
    <name evidence="12" type="primary">LRP2</name>
</gene>
<evidence type="ECO:0000256" key="7">
    <source>
        <dbReference type="ARBA" id="ARBA00023157"/>
    </source>
</evidence>
<feature type="disulfide bond" evidence="8">
    <location>
        <begin position="64"/>
        <end position="76"/>
    </location>
</feature>
<feature type="disulfide bond" evidence="8">
    <location>
        <begin position="114"/>
        <end position="126"/>
    </location>
</feature>
<dbReference type="InterPro" id="IPR002172">
    <property type="entry name" value="LDrepeatLR_classA_rpt"/>
</dbReference>
<proteinExistence type="evidence at transcript level"/>
<keyword evidence="10" id="KW-0732">Signal</keyword>
<dbReference type="AlphaFoldDB" id="W8B559"/>
<dbReference type="CDD" id="cd00112">
    <property type="entry name" value="LDLa"/>
    <property type="match status" value="8"/>
</dbReference>
<feature type="domain" description="Sushi" evidence="11">
    <location>
        <begin position="532"/>
        <end position="600"/>
    </location>
</feature>
<dbReference type="InterPro" id="IPR035976">
    <property type="entry name" value="Sushi/SCR/CCP_sf"/>
</dbReference>
<dbReference type="InterPro" id="IPR000436">
    <property type="entry name" value="Sushi_SCR_CCP_dom"/>
</dbReference>
<dbReference type="Pfam" id="PF00084">
    <property type="entry name" value="Sushi"/>
    <property type="match status" value="3"/>
</dbReference>
<evidence type="ECO:0000256" key="10">
    <source>
        <dbReference type="SAM" id="SignalP"/>
    </source>
</evidence>
<evidence type="ECO:0000259" key="11">
    <source>
        <dbReference type="PROSITE" id="PS50923"/>
    </source>
</evidence>
<keyword evidence="5" id="KW-1133">Transmembrane helix</keyword>
<dbReference type="SMART" id="SM00192">
    <property type="entry name" value="LDLa"/>
    <property type="match status" value="8"/>
</dbReference>
<evidence type="ECO:0000256" key="8">
    <source>
        <dbReference type="PROSITE-ProRule" id="PRU00124"/>
    </source>
</evidence>
<dbReference type="InterPro" id="IPR043504">
    <property type="entry name" value="Peptidase_S1_PA_chymotrypsin"/>
</dbReference>
<feature type="disulfide bond" evidence="8">
    <location>
        <begin position="155"/>
        <end position="167"/>
    </location>
</feature>
<feature type="disulfide bond" evidence="8">
    <location>
        <begin position="121"/>
        <end position="139"/>
    </location>
</feature>
<reference evidence="12" key="1">
    <citation type="submission" date="2013-07" db="EMBL/GenBank/DDBJ databases">
        <authorList>
            <person name="Geib S."/>
        </authorList>
    </citation>
    <scope>NUCLEOTIDE SEQUENCE</scope>
</reference>
<comment type="caution">
    <text evidence="9">Lacks conserved residue(s) required for the propagation of feature annotation.</text>
</comment>
<evidence type="ECO:0000313" key="12">
    <source>
        <dbReference type="EMBL" id="JAB92228.1"/>
    </source>
</evidence>
<feature type="disulfide bond" evidence="8">
    <location>
        <begin position="162"/>
        <end position="180"/>
    </location>
</feature>
<dbReference type="GO" id="GO:0012505">
    <property type="term" value="C:endomembrane system"/>
    <property type="evidence" value="ECO:0007669"/>
    <property type="project" value="UniProtKB-SubCell"/>
</dbReference>
<dbReference type="Pfam" id="PF00057">
    <property type="entry name" value="Ldl_recept_a"/>
    <property type="match status" value="7"/>
</dbReference>
<dbReference type="EMBL" id="GAMC01014327">
    <property type="protein sequence ID" value="JAB92228.1"/>
    <property type="molecule type" value="mRNA"/>
</dbReference>
<dbReference type="SMART" id="SM00032">
    <property type="entry name" value="CCP"/>
    <property type="match status" value="3"/>
</dbReference>
<keyword evidence="7 8" id="KW-1015">Disulfide bond</keyword>
<dbReference type="InterPro" id="IPR036055">
    <property type="entry name" value="LDL_receptor-like_sf"/>
</dbReference>
<reference evidence="12" key="2">
    <citation type="journal article" date="2014" name="BMC Genomics">
        <title>A genomic perspective to assessing quality of mass-reared SIT flies used in Mediterranean fruit fly (Ceratitis capitata) eradication in California.</title>
        <authorList>
            <person name="Calla B."/>
            <person name="Hall B."/>
            <person name="Hou S."/>
            <person name="Geib S.M."/>
        </authorList>
    </citation>
    <scope>NUCLEOTIDE SEQUENCE</scope>
</reference>
<evidence type="ECO:0000256" key="3">
    <source>
        <dbReference type="ARBA" id="ARBA00022692"/>
    </source>
</evidence>
<dbReference type="InterPro" id="IPR009003">
    <property type="entry name" value="Peptidase_S1_PA"/>
</dbReference>
<evidence type="ECO:0000256" key="6">
    <source>
        <dbReference type="ARBA" id="ARBA00023136"/>
    </source>
</evidence>
<keyword evidence="9" id="KW-0768">Sushi</keyword>
<dbReference type="PANTHER" id="PTHR24270:SF60">
    <property type="entry name" value="CUB AND LDLA DOMAIN, ISOFORM A-RELATED"/>
    <property type="match status" value="1"/>
</dbReference>
<keyword evidence="3" id="KW-0812">Transmembrane</keyword>
<dbReference type="PANTHER" id="PTHR24270">
    <property type="entry name" value="LOW-DENSITY LIPOPROTEIN RECEPTOR-RELATED"/>
    <property type="match status" value="1"/>
</dbReference>
<evidence type="ECO:0000256" key="4">
    <source>
        <dbReference type="ARBA" id="ARBA00022737"/>
    </source>
</evidence>
<dbReference type="SUPFAM" id="SSF57424">
    <property type="entry name" value="LDL receptor-like module"/>
    <property type="match status" value="8"/>
</dbReference>
<dbReference type="GO" id="GO:0016192">
    <property type="term" value="P:vesicle-mediated transport"/>
    <property type="evidence" value="ECO:0007669"/>
    <property type="project" value="UniProtKB-ARBA"/>
</dbReference>
<keyword evidence="12" id="KW-0675">Receptor</keyword>
<protein>
    <submittedName>
        <fullName evidence="12">Low-density lipoprotein receptor-related protein 2</fullName>
    </submittedName>
</protein>
<feature type="disulfide bond" evidence="8">
    <location>
        <begin position="429"/>
        <end position="447"/>
    </location>
</feature>
<feature type="disulfide bond" evidence="8">
    <location>
        <begin position="289"/>
        <end position="301"/>
    </location>
</feature>
<dbReference type="CDD" id="cd00033">
    <property type="entry name" value="CCP"/>
    <property type="match status" value="1"/>
</dbReference>
<feature type="disulfide bond" evidence="8">
    <location>
        <begin position="330"/>
        <end position="342"/>
    </location>
</feature>
<dbReference type="GO" id="GO:0005886">
    <property type="term" value="C:plasma membrane"/>
    <property type="evidence" value="ECO:0007669"/>
    <property type="project" value="TreeGrafter"/>
</dbReference>
<feature type="disulfide bond" evidence="8">
    <location>
        <begin position="388"/>
        <end position="406"/>
    </location>
</feature>
<feature type="domain" description="Sushi" evidence="11">
    <location>
        <begin position="212"/>
        <end position="282"/>
    </location>
</feature>